<dbReference type="EC" id="6.3.4.15" evidence="3"/>
<accession>A0A6J4QYC6</accession>
<evidence type="ECO:0000259" key="4">
    <source>
        <dbReference type="PROSITE" id="PS51733"/>
    </source>
</evidence>
<feature type="domain" description="BPL/LPL catalytic" evidence="4">
    <location>
        <begin position="3"/>
        <end position="207"/>
    </location>
</feature>
<dbReference type="GO" id="GO:0004077">
    <property type="term" value="F:biotin--[biotin carboxyl-carrier protein] ligase activity"/>
    <property type="evidence" value="ECO:0007669"/>
    <property type="project" value="UniProtKB-EC"/>
</dbReference>
<name>A0A6J4QYC6_9ACTN</name>
<dbReference type="AlphaFoldDB" id="A0A6J4QYC6"/>
<organism evidence="5">
    <name type="scientific">uncultured Rubrobacteraceae bacterium</name>
    <dbReference type="NCBI Taxonomy" id="349277"/>
    <lineage>
        <taxon>Bacteria</taxon>
        <taxon>Bacillati</taxon>
        <taxon>Actinomycetota</taxon>
        <taxon>Rubrobacteria</taxon>
        <taxon>Rubrobacterales</taxon>
        <taxon>Rubrobacteraceae</taxon>
        <taxon>environmental samples</taxon>
    </lineage>
</organism>
<dbReference type="InterPro" id="IPR003142">
    <property type="entry name" value="BPL_C"/>
</dbReference>
<dbReference type="PROSITE" id="PS51733">
    <property type="entry name" value="BPL_LPL_CATALYTIC"/>
    <property type="match status" value="1"/>
</dbReference>
<proteinExistence type="predicted"/>
<reference evidence="5" key="1">
    <citation type="submission" date="2020-02" db="EMBL/GenBank/DDBJ databases">
        <authorList>
            <person name="Meier V. D."/>
        </authorList>
    </citation>
    <scope>NUCLEOTIDE SEQUENCE</scope>
    <source>
        <strain evidence="5">AVDCRST_MAG37</strain>
    </source>
</reference>
<dbReference type="Pfam" id="PF02237">
    <property type="entry name" value="BPL_C"/>
    <property type="match status" value="1"/>
</dbReference>
<dbReference type="InterPro" id="IPR004408">
    <property type="entry name" value="Biotin_CoA_COase_ligase"/>
</dbReference>
<dbReference type="InterPro" id="IPR004143">
    <property type="entry name" value="BPL_LPL_catalytic"/>
</dbReference>
<dbReference type="GO" id="GO:0005737">
    <property type="term" value="C:cytoplasm"/>
    <property type="evidence" value="ECO:0007669"/>
    <property type="project" value="TreeGrafter"/>
</dbReference>
<dbReference type="InterPro" id="IPR045864">
    <property type="entry name" value="aa-tRNA-synth_II/BPL/LPL"/>
</dbReference>
<dbReference type="PANTHER" id="PTHR12835">
    <property type="entry name" value="BIOTIN PROTEIN LIGASE"/>
    <property type="match status" value="1"/>
</dbReference>
<dbReference type="Pfam" id="PF03099">
    <property type="entry name" value="BPL_LplA_LipB"/>
    <property type="match status" value="1"/>
</dbReference>
<dbReference type="SUPFAM" id="SSF55681">
    <property type="entry name" value="Class II aaRS and biotin synthetases"/>
    <property type="match status" value="1"/>
</dbReference>
<evidence type="ECO:0000256" key="3">
    <source>
        <dbReference type="ARBA" id="ARBA00024227"/>
    </source>
</evidence>
<keyword evidence="1 5" id="KW-0436">Ligase</keyword>
<evidence type="ECO:0000313" key="5">
    <source>
        <dbReference type="EMBL" id="CAA9450118.1"/>
    </source>
</evidence>
<protein>
    <recommendedName>
        <fullName evidence="3">biotin--[biotin carboxyl-carrier protein] ligase</fullName>
        <ecNumber evidence="3">6.3.4.15</ecNumber>
    </recommendedName>
</protein>
<dbReference type="CDD" id="cd16442">
    <property type="entry name" value="BPL"/>
    <property type="match status" value="1"/>
</dbReference>
<sequence>MSGLSREAIERLESPLAARVEFHEEIGSTQERARALAHEGAPHGTLVVSRVQKGGRGRLGRSWGSPAGGLWFSLVLRPELPARIAPRITQTAAVGVARALWEFGVEARIKWPNDLLVSGRKICGILAESSTQNVPVAAKRVGPGEGGRRLDFIVLGVGLNANLDPEDLNVPDREVATLRSELGRDVNLPELLGTLLSELDAALARIEDFSAVLDDWRVLNCTLGRPVRVRRFGEVLAGRAADLTPEGALLLETPEGTVELFEGEVEHLRQENV</sequence>
<dbReference type="Gene3D" id="3.30.930.10">
    <property type="entry name" value="Bira Bifunctional Protein, Domain 2"/>
    <property type="match status" value="1"/>
</dbReference>
<keyword evidence="2" id="KW-0092">Biotin</keyword>
<dbReference type="Gene3D" id="2.30.30.100">
    <property type="match status" value="1"/>
</dbReference>
<gene>
    <name evidence="5" type="ORF">AVDCRST_MAG37-2237</name>
</gene>
<dbReference type="EMBL" id="CADCVD010000105">
    <property type="protein sequence ID" value="CAA9450118.1"/>
    <property type="molecule type" value="Genomic_DNA"/>
</dbReference>
<evidence type="ECO:0000256" key="1">
    <source>
        <dbReference type="ARBA" id="ARBA00022598"/>
    </source>
</evidence>
<dbReference type="NCBIfam" id="TIGR00121">
    <property type="entry name" value="birA_ligase"/>
    <property type="match status" value="1"/>
</dbReference>
<evidence type="ECO:0000256" key="2">
    <source>
        <dbReference type="ARBA" id="ARBA00023267"/>
    </source>
</evidence>
<dbReference type="PANTHER" id="PTHR12835:SF5">
    <property type="entry name" value="BIOTIN--PROTEIN LIGASE"/>
    <property type="match status" value="1"/>
</dbReference>